<protein>
    <submittedName>
        <fullName evidence="2">Protein takeout isoform X1</fullName>
    </submittedName>
</protein>
<dbReference type="Proteomes" id="UP000694904">
    <property type="component" value="Chromosome 2"/>
</dbReference>
<dbReference type="Gene3D" id="3.15.10.30">
    <property type="entry name" value="Haemolymph juvenile hormone binding protein"/>
    <property type="match status" value="1"/>
</dbReference>
<dbReference type="GeneID" id="108612091"/>
<reference evidence="1" key="2">
    <citation type="journal article" date="2016" name="G3 (Bethesda)">
        <title>Genome Evolution in Three Species of Cactophilic Drosophila.</title>
        <authorList>
            <person name="Sanchez-Flores A."/>
            <person name="Penazola F."/>
            <person name="Carpinteyro-Ponce J."/>
            <person name="Nazario-Yepiz N."/>
            <person name="Abreu-Goodger C."/>
            <person name="Machado C.A."/>
            <person name="Markow T.A."/>
        </authorList>
    </citation>
    <scope>NUCLEOTIDE SEQUENCE [LARGE SCALE GENOMIC DNA]</scope>
</reference>
<dbReference type="SMART" id="SM00700">
    <property type="entry name" value="JHBP"/>
    <property type="match status" value="1"/>
</dbReference>
<organism evidence="1 2">
    <name type="scientific">Drosophila arizonae</name>
    <name type="common">Fruit fly</name>
    <dbReference type="NCBI Taxonomy" id="7263"/>
    <lineage>
        <taxon>Eukaryota</taxon>
        <taxon>Metazoa</taxon>
        <taxon>Ecdysozoa</taxon>
        <taxon>Arthropoda</taxon>
        <taxon>Hexapoda</taxon>
        <taxon>Insecta</taxon>
        <taxon>Pterygota</taxon>
        <taxon>Neoptera</taxon>
        <taxon>Endopterygota</taxon>
        <taxon>Diptera</taxon>
        <taxon>Brachycera</taxon>
        <taxon>Muscomorpha</taxon>
        <taxon>Ephydroidea</taxon>
        <taxon>Drosophilidae</taxon>
        <taxon>Drosophila</taxon>
    </lineage>
</organism>
<sequence>MFEELMPKLIISLFAGKSKMESRIIAATFLLCCIGYTFASNMPDYIQICHRHDPELSKCVKQSVHNLRPYLGNGIKEINVPALEPLYIGDLNILEGGSGGITVKAKKLSVYGASNFEITKMRASIQNKRFDFELILPLLKGEGQYDINGNILALPIKGNGPFVGNFTNFVAYVRIAYDIKNVNDVDYFELKEFGLRIRTGKGRLRLENLFNGDKVLGDVINQTINDNFELFTNEVIAPIARALEIKFRAVATKILENFTYNELFPV</sequence>
<dbReference type="PANTHER" id="PTHR11008">
    <property type="entry name" value="PROTEIN TAKEOUT-LIKE PROTEIN"/>
    <property type="match status" value="1"/>
</dbReference>
<reference evidence="2" key="3">
    <citation type="submission" date="2025-08" db="UniProtKB">
        <authorList>
            <consortium name="RefSeq"/>
        </authorList>
    </citation>
    <scope>IDENTIFICATION</scope>
    <source>
        <tissue evidence="2">Whole organism</tissue>
    </source>
</reference>
<reference evidence="1" key="1">
    <citation type="journal article" date="1997" name="Nucleic Acids Res.">
        <title>tRNAscan-SE: a program for improved detection of transfer RNA genes in genomic sequence.</title>
        <authorList>
            <person name="Lowe T.M."/>
            <person name="Eddy S.R."/>
        </authorList>
    </citation>
    <scope>NUCLEOTIDE SEQUENCE [LARGE SCALE GENOMIC DNA]</scope>
</reference>
<gene>
    <name evidence="2" type="primary">LOC108612091</name>
</gene>
<dbReference type="InterPro" id="IPR010562">
    <property type="entry name" value="Haemolymph_juvenile_hormone-bd"/>
</dbReference>
<dbReference type="Pfam" id="PF06585">
    <property type="entry name" value="JHBP"/>
    <property type="match status" value="1"/>
</dbReference>
<dbReference type="RefSeq" id="XP_017860481.1">
    <property type="nucleotide sequence ID" value="XM_018004992.1"/>
</dbReference>
<evidence type="ECO:0000313" key="1">
    <source>
        <dbReference type="Proteomes" id="UP000694904"/>
    </source>
</evidence>
<proteinExistence type="predicted"/>
<dbReference type="PANTHER" id="PTHR11008:SF14">
    <property type="entry name" value="CIRCADIAN CLOCK-CONTROLLED PROTEIN-LIKE PROTEIN"/>
    <property type="match status" value="1"/>
</dbReference>
<accession>A0ABM1NZU5</accession>
<name>A0ABM1NZU5_DROAR</name>
<evidence type="ECO:0000313" key="2">
    <source>
        <dbReference type="RefSeq" id="XP_017860481.1"/>
    </source>
</evidence>
<keyword evidence="1" id="KW-1185">Reference proteome</keyword>
<dbReference type="InterPro" id="IPR038606">
    <property type="entry name" value="To_sf"/>
</dbReference>